<keyword evidence="4" id="KW-1185">Reference proteome</keyword>
<dbReference type="InterPro" id="IPR015422">
    <property type="entry name" value="PyrdxlP-dep_Trfase_small"/>
</dbReference>
<dbReference type="SUPFAM" id="SSF53383">
    <property type="entry name" value="PLP-dependent transferases"/>
    <property type="match status" value="1"/>
</dbReference>
<dbReference type="OrthoDB" id="420046at2759"/>
<dbReference type="EMBL" id="GG738930">
    <property type="protein sequence ID" value="EFC36454.1"/>
    <property type="molecule type" value="Genomic_DNA"/>
</dbReference>
<name>D2W3A3_NAEGR</name>
<evidence type="ECO:0000259" key="2">
    <source>
        <dbReference type="Pfam" id="PF00266"/>
    </source>
</evidence>
<dbReference type="InterPro" id="IPR015424">
    <property type="entry name" value="PyrdxlP-dep_Trfase"/>
</dbReference>
<dbReference type="VEuPathDB" id="AmoebaDB:NAEGRDRAFT_54378"/>
<proteinExistence type="predicted"/>
<feature type="region of interest" description="Disordered" evidence="1">
    <location>
        <begin position="1"/>
        <end position="134"/>
    </location>
</feature>
<organism evidence="4">
    <name type="scientific">Naegleria gruberi</name>
    <name type="common">Amoeba</name>
    <dbReference type="NCBI Taxonomy" id="5762"/>
    <lineage>
        <taxon>Eukaryota</taxon>
        <taxon>Discoba</taxon>
        <taxon>Heterolobosea</taxon>
        <taxon>Tetramitia</taxon>
        <taxon>Eutetramitia</taxon>
        <taxon>Vahlkampfiidae</taxon>
        <taxon>Naegleria</taxon>
    </lineage>
</organism>
<dbReference type="InParanoid" id="D2W3A3"/>
<dbReference type="InterPro" id="IPR015421">
    <property type="entry name" value="PyrdxlP-dep_Trfase_major"/>
</dbReference>
<dbReference type="AlphaFoldDB" id="D2W3A3"/>
<evidence type="ECO:0000313" key="4">
    <source>
        <dbReference type="Proteomes" id="UP000006671"/>
    </source>
</evidence>
<dbReference type="PANTHER" id="PTHR43686">
    <property type="entry name" value="SULFURTRANSFERASE-RELATED"/>
    <property type="match status" value="1"/>
</dbReference>
<dbReference type="KEGG" id="ngr:NAEGRDRAFT_54378"/>
<dbReference type="eggNOG" id="KOG2840">
    <property type="taxonomic scope" value="Eukaryota"/>
</dbReference>
<sequence>MPTNTIATSATPSTNNSTAAYSATTTNSNSNFLLRPSSREPRVIRKAPTPQPYQSKKSAIGPTIRKRGYELATKSSSSSSLLKNEEGSAAKPSQLRKSGSFTGQNVISNNTKKEANNGKKLARPKGSAFQKKRPLDDKSVSYKLLEEIVNSTITQFIKQDGILSHRDLRLIINKKIALVKSIHDNIIGSEAVFRTPFGSKKYLPITYCDYIATGKPLKMIEDYILEQVLPTYANTHNTTSFTGYQTTHLIEDARQIIAQCVNANLKKPEVASSTCTVSGECASQESNNTQKEDDEDVIIFAGSGSAACINTLIHYIGIRQKVREAPSEKELPVVIISTLEHHSNILAWRETGACVIQIMEDKYGNVDLDELLIHLKQFKDSGRMLIVSMTAASNVTGVVTDTEAIAKLAHENNAWCFFDYAGGAPYLDINVNPKNDPLLAKDAVFISPHKFIGGPSTPGVLIAKKKLFSNTVPSQPGGGTVTYNHSYTPVVEEKEEGGTSNIIGSIRCALVFKLKDEVGPKLIQRIEEKYRDRALKTWSTNPNLVMVGPGLDCIGEGKVEKLAFFSFLVKHEDYFLHPSYVSLLLNDLFGLQSRPGCSCAGPYGAEILGIQMTKLNLIEAAIVESIKSSNSLTCLKPGWSRLNLNYFFDDNTVQFVLQAVDFVATHGWKLLPYYVFDSKTNEWSHRRFGNNSPMRLSGYFDNFTKYTEENRKKLTEVSFSNGFLEFVDKNGELHNTEPTTPLSYSNILKEAESVLRESTNNFNALYINIESELNNIFGDEELGLRHRYGNLRWFMLPSEALMDMKGIEREKHTDPVIVPKVYPSSDSYIKQKKIESRTFLKSRLNK</sequence>
<feature type="domain" description="Aminotransferase class V" evidence="2">
    <location>
        <begin position="332"/>
        <end position="604"/>
    </location>
</feature>
<gene>
    <name evidence="3" type="ORF">NAEGRDRAFT_54378</name>
</gene>
<dbReference type="Proteomes" id="UP000006671">
    <property type="component" value="Unassembled WGS sequence"/>
</dbReference>
<dbReference type="Gene3D" id="3.90.1150.10">
    <property type="entry name" value="Aspartate Aminotransferase, domain 1"/>
    <property type="match status" value="1"/>
</dbReference>
<dbReference type="InterPro" id="IPR000192">
    <property type="entry name" value="Aminotrans_V_dom"/>
</dbReference>
<protein>
    <submittedName>
        <fullName evidence="3">Predicted protein</fullName>
    </submittedName>
</protein>
<dbReference type="GeneID" id="8862710"/>
<dbReference type="Pfam" id="PF00266">
    <property type="entry name" value="Aminotran_5"/>
    <property type="match status" value="1"/>
</dbReference>
<accession>D2W3A3</accession>
<dbReference type="Gene3D" id="3.40.640.10">
    <property type="entry name" value="Type I PLP-dependent aspartate aminotransferase-like (Major domain)"/>
    <property type="match status" value="1"/>
</dbReference>
<feature type="compositionally biased region" description="Polar residues" evidence="1">
    <location>
        <begin position="95"/>
        <end position="110"/>
    </location>
</feature>
<evidence type="ECO:0000313" key="3">
    <source>
        <dbReference type="EMBL" id="EFC36454.1"/>
    </source>
</evidence>
<feature type="compositionally biased region" description="Low complexity" evidence="1">
    <location>
        <begin position="1"/>
        <end position="31"/>
    </location>
</feature>
<dbReference type="RefSeq" id="XP_002669198.1">
    <property type="nucleotide sequence ID" value="XM_002669152.1"/>
</dbReference>
<evidence type="ECO:0000256" key="1">
    <source>
        <dbReference type="SAM" id="MobiDB-lite"/>
    </source>
</evidence>
<dbReference type="STRING" id="5762.D2W3A3"/>
<reference evidence="3 4" key="1">
    <citation type="journal article" date="2010" name="Cell">
        <title>The genome of Naegleria gruberi illuminates early eukaryotic versatility.</title>
        <authorList>
            <person name="Fritz-Laylin L.K."/>
            <person name="Prochnik S.E."/>
            <person name="Ginger M.L."/>
            <person name="Dacks J.B."/>
            <person name="Carpenter M.L."/>
            <person name="Field M.C."/>
            <person name="Kuo A."/>
            <person name="Paredez A."/>
            <person name="Chapman J."/>
            <person name="Pham J."/>
            <person name="Shu S."/>
            <person name="Neupane R."/>
            <person name="Cipriano M."/>
            <person name="Mancuso J."/>
            <person name="Tu H."/>
            <person name="Salamov A."/>
            <person name="Lindquist E."/>
            <person name="Shapiro H."/>
            <person name="Lucas S."/>
            <person name="Grigoriev I.V."/>
            <person name="Cande W.Z."/>
            <person name="Fulton C."/>
            <person name="Rokhsar D.S."/>
            <person name="Dawson S.C."/>
        </authorList>
    </citation>
    <scope>NUCLEOTIDE SEQUENCE [LARGE SCALE GENOMIC DNA]</scope>
    <source>
        <strain evidence="3 4">NEG-M</strain>
    </source>
</reference>
<dbReference type="PANTHER" id="PTHR43686:SF1">
    <property type="entry name" value="AMINOTRAN_5 DOMAIN-CONTAINING PROTEIN"/>
    <property type="match status" value="1"/>
</dbReference>